<dbReference type="RefSeq" id="WP_151916279.1">
    <property type="nucleotide sequence ID" value="NZ_RQSP01000005.1"/>
</dbReference>
<feature type="domain" description="Carbohydrate kinase FGGY N-terminal" evidence="6">
    <location>
        <begin position="9"/>
        <end position="249"/>
    </location>
</feature>
<dbReference type="Gene3D" id="3.30.420.40">
    <property type="match status" value="2"/>
</dbReference>
<evidence type="ECO:0000313" key="9">
    <source>
        <dbReference type="Proteomes" id="UP000326336"/>
    </source>
</evidence>
<evidence type="ECO:0000256" key="3">
    <source>
        <dbReference type="ARBA" id="ARBA00022777"/>
    </source>
</evidence>
<feature type="domain" description="Carbohydrate kinase FGGY C-terminal" evidence="7">
    <location>
        <begin position="261"/>
        <end position="446"/>
    </location>
</feature>
<dbReference type="InterPro" id="IPR018485">
    <property type="entry name" value="FGGY_C"/>
</dbReference>
<dbReference type="GO" id="GO:0005975">
    <property type="term" value="P:carbohydrate metabolic process"/>
    <property type="evidence" value="ECO:0007669"/>
    <property type="project" value="InterPro"/>
</dbReference>
<dbReference type="EMBL" id="RQSP01000005">
    <property type="protein sequence ID" value="KAB5608063.1"/>
    <property type="molecule type" value="Genomic_DNA"/>
</dbReference>
<protein>
    <submittedName>
        <fullName evidence="8">Carbohydrate kinase</fullName>
    </submittedName>
</protein>
<evidence type="ECO:0000256" key="4">
    <source>
        <dbReference type="RuleBase" id="RU003733"/>
    </source>
</evidence>
<dbReference type="PIRSF" id="PIRSF000538">
    <property type="entry name" value="GlpK"/>
    <property type="match status" value="1"/>
</dbReference>
<feature type="region of interest" description="Disordered" evidence="5">
    <location>
        <begin position="507"/>
        <end position="530"/>
    </location>
</feature>
<dbReference type="SUPFAM" id="SSF53067">
    <property type="entry name" value="Actin-like ATPase domain"/>
    <property type="match status" value="2"/>
</dbReference>
<keyword evidence="3 4" id="KW-0418">Kinase</keyword>
<accession>A0A5N5RLR3</accession>
<dbReference type="AlphaFoldDB" id="A0A5N5RLR3"/>
<evidence type="ECO:0000259" key="6">
    <source>
        <dbReference type="Pfam" id="PF00370"/>
    </source>
</evidence>
<reference evidence="8 9" key="1">
    <citation type="journal article" date="2019" name="Int. J. Syst. Evol. Microbiol.">
        <title>Bifidobacterium jacchi sp. nov., isolated from the faeces of a baby common marmoset (Callithrix jacchus).</title>
        <authorList>
            <person name="Modesto M."/>
            <person name="Watanabe K."/>
            <person name="Arita M."/>
            <person name="Satti M."/>
            <person name="Oki K."/>
            <person name="Sciavilla P."/>
            <person name="Patavino C."/>
            <person name="Camma C."/>
            <person name="Michelini S."/>
            <person name="Sgorbati B."/>
            <person name="Mattarelli P."/>
        </authorList>
    </citation>
    <scope>NUCLEOTIDE SEQUENCE [LARGE SCALE GENOMIC DNA]</scope>
    <source>
        <strain evidence="8 9">MRM 9.3</strain>
    </source>
</reference>
<dbReference type="GO" id="GO:0016773">
    <property type="term" value="F:phosphotransferase activity, alcohol group as acceptor"/>
    <property type="evidence" value="ECO:0007669"/>
    <property type="project" value="InterPro"/>
</dbReference>
<keyword evidence="2 4" id="KW-0808">Transferase</keyword>
<evidence type="ECO:0000313" key="8">
    <source>
        <dbReference type="EMBL" id="KAB5608063.1"/>
    </source>
</evidence>
<dbReference type="InterPro" id="IPR043129">
    <property type="entry name" value="ATPase_NBD"/>
</dbReference>
<comment type="caution">
    <text evidence="8">The sequence shown here is derived from an EMBL/GenBank/DDBJ whole genome shotgun (WGS) entry which is preliminary data.</text>
</comment>
<dbReference type="InterPro" id="IPR018483">
    <property type="entry name" value="Carb_kinase_FGGY_CS"/>
</dbReference>
<name>A0A5N5RLR3_9BIFI</name>
<organism evidence="8 9">
    <name type="scientific">Bifidobacterium jacchi</name>
    <dbReference type="NCBI Taxonomy" id="2490545"/>
    <lineage>
        <taxon>Bacteria</taxon>
        <taxon>Bacillati</taxon>
        <taxon>Actinomycetota</taxon>
        <taxon>Actinomycetes</taxon>
        <taxon>Bifidobacteriales</taxon>
        <taxon>Bifidobacteriaceae</taxon>
        <taxon>Bifidobacterium</taxon>
    </lineage>
</organism>
<dbReference type="InterPro" id="IPR018484">
    <property type="entry name" value="FGGY_N"/>
</dbReference>
<evidence type="ECO:0000259" key="7">
    <source>
        <dbReference type="Pfam" id="PF02782"/>
    </source>
</evidence>
<dbReference type="PANTHER" id="PTHR43095">
    <property type="entry name" value="SUGAR KINASE"/>
    <property type="match status" value="1"/>
</dbReference>
<dbReference type="GO" id="GO:0016301">
    <property type="term" value="F:kinase activity"/>
    <property type="evidence" value="ECO:0007669"/>
    <property type="project" value="UniProtKB-KW"/>
</dbReference>
<keyword evidence="9" id="KW-1185">Reference proteome</keyword>
<dbReference type="CDD" id="cd07802">
    <property type="entry name" value="ASKHA_NBD_FGGY_EcLyxK-like"/>
    <property type="match status" value="1"/>
</dbReference>
<gene>
    <name evidence="8" type="ORF">EHS19_02795</name>
</gene>
<dbReference type="PANTHER" id="PTHR43095:SF3">
    <property type="entry name" value="L-XYLULOSE_3-KETO-L-GULONATE KINASE"/>
    <property type="match status" value="1"/>
</dbReference>
<evidence type="ECO:0000256" key="5">
    <source>
        <dbReference type="SAM" id="MobiDB-lite"/>
    </source>
</evidence>
<sequence length="530" mass="56927">MSNAAKHFLTIDNGGTNTKVIIVDGDGNQLAVASFPTDAIERRPGFREVNPEQMRRDIATAVRAALDKAGLAGDQIDGVVPVGHGKGLYVLDKDGQPFMDGILSSDSRAVDLANEFEGRVSEIYALSHQHVMVMQFPVLLRWLKDNEPDNYAKIGYVLSNKDFIRHFFTGEILEERGDASGNNLVNLDTGEYDARLFDFFGIPEMLDRMPRLVNATDQCGSVTDQTAAETGLAAGTPVYAGLFDIDACAIATGVLDDSLFSITAGTWNINVFPSATMAPMDGGCMNSAFPTGATLVEASSPTSAGNLDYVLRMLTADGSKAASYDELGEMLERTDPRTSGVIFFPFLYGSNVDLGAEGAFIGVRSSTDRDQLLRAVYEGVVFAHRHHVEQLLRVLGHSPKAIRISGGVCNSDAWVQMFADVLGMPVETVAVNELGGLGGAMCAAVGSGLYGSFQEAFDNMSKLAKRFEPNPAAKAIYDRKFEAYERLLDSLDGGWQALRDMQAALLDDTDDTDGTDGTDEADATAGTKAR</sequence>
<dbReference type="PROSITE" id="PS00445">
    <property type="entry name" value="FGGY_KINASES_2"/>
    <property type="match status" value="1"/>
</dbReference>
<dbReference type="InterPro" id="IPR000577">
    <property type="entry name" value="Carb_kinase_FGGY"/>
</dbReference>
<dbReference type="Proteomes" id="UP000326336">
    <property type="component" value="Unassembled WGS sequence"/>
</dbReference>
<feature type="compositionally biased region" description="Acidic residues" evidence="5">
    <location>
        <begin position="507"/>
        <end position="522"/>
    </location>
</feature>
<dbReference type="InterPro" id="IPR050406">
    <property type="entry name" value="FGGY_Carb_Kinase"/>
</dbReference>
<comment type="similarity">
    <text evidence="1 4">Belongs to the FGGY kinase family.</text>
</comment>
<dbReference type="Pfam" id="PF02782">
    <property type="entry name" value="FGGY_C"/>
    <property type="match status" value="1"/>
</dbReference>
<dbReference type="Pfam" id="PF00370">
    <property type="entry name" value="FGGY_N"/>
    <property type="match status" value="1"/>
</dbReference>
<evidence type="ECO:0000256" key="2">
    <source>
        <dbReference type="ARBA" id="ARBA00022679"/>
    </source>
</evidence>
<dbReference type="OrthoDB" id="9805576at2"/>
<evidence type="ECO:0000256" key="1">
    <source>
        <dbReference type="ARBA" id="ARBA00009156"/>
    </source>
</evidence>
<proteinExistence type="inferred from homology"/>